<keyword evidence="4" id="KW-1185">Reference proteome</keyword>
<dbReference type="AlphaFoldDB" id="A0A518B322"/>
<protein>
    <recommendedName>
        <fullName evidence="2">Sialidase domain-containing protein</fullName>
    </recommendedName>
</protein>
<evidence type="ECO:0000313" key="3">
    <source>
        <dbReference type="EMBL" id="QDU61334.1"/>
    </source>
</evidence>
<name>A0A518B322_9BACT</name>
<dbReference type="Gene3D" id="2.120.10.10">
    <property type="match status" value="1"/>
</dbReference>
<dbReference type="SUPFAM" id="SSF50939">
    <property type="entry name" value="Sialidases"/>
    <property type="match status" value="1"/>
</dbReference>
<accession>A0A518B322</accession>
<evidence type="ECO:0000256" key="1">
    <source>
        <dbReference type="SAM" id="MobiDB-lite"/>
    </source>
</evidence>
<dbReference type="InterPro" id="IPR011040">
    <property type="entry name" value="Sialidase"/>
</dbReference>
<dbReference type="InterPro" id="IPR036278">
    <property type="entry name" value="Sialidase_sf"/>
</dbReference>
<evidence type="ECO:0000259" key="2">
    <source>
        <dbReference type="Pfam" id="PF13088"/>
    </source>
</evidence>
<proteinExistence type="predicted"/>
<dbReference type="EMBL" id="CP036279">
    <property type="protein sequence ID" value="QDU61334.1"/>
    <property type="molecule type" value="Genomic_DNA"/>
</dbReference>
<dbReference type="PANTHER" id="PTHR43752:SF2">
    <property type="entry name" value="BNR_ASP-BOX REPEAT FAMILY PROTEIN"/>
    <property type="match status" value="1"/>
</dbReference>
<organism evidence="3 4">
    <name type="scientific">Kolteria novifilia</name>
    <dbReference type="NCBI Taxonomy" id="2527975"/>
    <lineage>
        <taxon>Bacteria</taxon>
        <taxon>Pseudomonadati</taxon>
        <taxon>Planctomycetota</taxon>
        <taxon>Planctomycetia</taxon>
        <taxon>Kolteriales</taxon>
        <taxon>Kolteriaceae</taxon>
        <taxon>Kolteria</taxon>
    </lineage>
</organism>
<dbReference type="Pfam" id="PF13088">
    <property type="entry name" value="BNR_2"/>
    <property type="match status" value="1"/>
</dbReference>
<sequence length="413" mass="46653">MATSPQFRKGYPMRSLLVSITLASICVAQTSEEYPHPANNPDSPKMLAGDWFEHPHGIDFTALPKIPSRHVVVSDVKKTKGVNQHNYLAHHDRRYWVMWSDGPGVEDRAGQVVKYATSPDGLEWTSPKQLTPDPKNSGPGSAVFNTRSPKGFRWIARGFWQRDGELLALASLDEAAGFFGPSLALHAFRWNADDERWDDLGVIRDNAINNFPPKQLPSGRWMMSRRPSDYKRVGVSMLVGGDRSLQEWKSFPVLETSSKLAAEEPYWWLLPDGKSIAALFRDNRRSGYLYRSFSVDDGRTWSTPVKTDFPDARSKFHGLRLRDGRYVLVSNTHPRRRDPLTLSVSEDGLVFTKMGYLYGGRHVDYPHVMEHDGQLFVAFAGGKQSVEVLKVDLDDLDLLDKMPTAIAPRMPLK</sequence>
<feature type="domain" description="Sialidase" evidence="2">
    <location>
        <begin position="212"/>
        <end position="376"/>
    </location>
</feature>
<evidence type="ECO:0000313" key="4">
    <source>
        <dbReference type="Proteomes" id="UP000317093"/>
    </source>
</evidence>
<reference evidence="3 4" key="1">
    <citation type="submission" date="2019-02" db="EMBL/GenBank/DDBJ databases">
        <title>Deep-cultivation of Planctomycetes and their phenomic and genomic characterization uncovers novel biology.</title>
        <authorList>
            <person name="Wiegand S."/>
            <person name="Jogler M."/>
            <person name="Boedeker C."/>
            <person name="Pinto D."/>
            <person name="Vollmers J."/>
            <person name="Rivas-Marin E."/>
            <person name="Kohn T."/>
            <person name="Peeters S.H."/>
            <person name="Heuer A."/>
            <person name="Rast P."/>
            <person name="Oberbeckmann S."/>
            <person name="Bunk B."/>
            <person name="Jeske O."/>
            <person name="Meyerdierks A."/>
            <person name="Storesund J.E."/>
            <person name="Kallscheuer N."/>
            <person name="Luecker S."/>
            <person name="Lage O.M."/>
            <person name="Pohl T."/>
            <person name="Merkel B.J."/>
            <person name="Hornburger P."/>
            <person name="Mueller R.-W."/>
            <person name="Bruemmer F."/>
            <person name="Labrenz M."/>
            <person name="Spormann A.M."/>
            <person name="Op den Camp H."/>
            <person name="Overmann J."/>
            <person name="Amann R."/>
            <person name="Jetten M.S.M."/>
            <person name="Mascher T."/>
            <person name="Medema M.H."/>
            <person name="Devos D.P."/>
            <person name="Kaster A.-K."/>
            <person name="Ovreas L."/>
            <person name="Rohde M."/>
            <person name="Galperin M.Y."/>
            <person name="Jogler C."/>
        </authorList>
    </citation>
    <scope>NUCLEOTIDE SEQUENCE [LARGE SCALE GENOMIC DNA]</scope>
    <source>
        <strain evidence="3 4">Pan216</strain>
    </source>
</reference>
<dbReference type="KEGG" id="knv:Pan216_21890"/>
<dbReference type="PANTHER" id="PTHR43752">
    <property type="entry name" value="BNR/ASP-BOX REPEAT FAMILY PROTEIN"/>
    <property type="match status" value="1"/>
</dbReference>
<gene>
    <name evidence="3" type="ORF">Pan216_21890</name>
</gene>
<dbReference type="Proteomes" id="UP000317093">
    <property type="component" value="Chromosome"/>
</dbReference>
<feature type="region of interest" description="Disordered" evidence="1">
    <location>
        <begin position="123"/>
        <end position="143"/>
    </location>
</feature>
<dbReference type="CDD" id="cd15482">
    <property type="entry name" value="Sialidase_non-viral"/>
    <property type="match status" value="1"/>
</dbReference>